<accession>A0A2A9NFE5</accession>
<proteinExistence type="predicted"/>
<dbReference type="AlphaFoldDB" id="A0A2A9NFE5"/>
<reference evidence="2 3" key="1">
    <citation type="submission" date="2014-02" db="EMBL/GenBank/DDBJ databases">
        <title>Transposable element dynamics among asymbiotic and ectomycorrhizal Amanita fungi.</title>
        <authorList>
            <consortium name="DOE Joint Genome Institute"/>
            <person name="Hess J."/>
            <person name="Skrede I."/>
            <person name="Wolfe B."/>
            <person name="LaButti K."/>
            <person name="Ohm R.A."/>
            <person name="Grigoriev I.V."/>
            <person name="Pringle A."/>
        </authorList>
    </citation>
    <scope>NUCLEOTIDE SEQUENCE [LARGE SCALE GENOMIC DNA]</scope>
    <source>
        <strain evidence="2 3">SKay4041</strain>
    </source>
</reference>
<feature type="region of interest" description="Disordered" evidence="1">
    <location>
        <begin position="111"/>
        <end position="152"/>
    </location>
</feature>
<name>A0A2A9NFE5_9AGAR</name>
<dbReference type="Proteomes" id="UP000242287">
    <property type="component" value="Unassembled WGS sequence"/>
</dbReference>
<evidence type="ECO:0000256" key="1">
    <source>
        <dbReference type="SAM" id="MobiDB-lite"/>
    </source>
</evidence>
<evidence type="ECO:0000313" key="2">
    <source>
        <dbReference type="EMBL" id="PFH48044.1"/>
    </source>
</evidence>
<dbReference type="Gene3D" id="2.60.120.260">
    <property type="entry name" value="Galactose-binding domain-like"/>
    <property type="match status" value="1"/>
</dbReference>
<sequence length="152" mass="16516">MPNLHKLDNLPSDVNYTGNWRNEDISGPDNNASIYWTDGNSSITLEFKGMRIAVYGVIPSNTSAPSADFLIDDTRMTTTTPSLGDHTLVIKIEHSTMGFEFLLVDDNTLPSTSVQTSNTRSPVLSTHSTTPDHTPKSHTMSPGTIAFMSSGL</sequence>
<organism evidence="2 3">
    <name type="scientific">Amanita thiersii Skay4041</name>
    <dbReference type="NCBI Taxonomy" id="703135"/>
    <lineage>
        <taxon>Eukaryota</taxon>
        <taxon>Fungi</taxon>
        <taxon>Dikarya</taxon>
        <taxon>Basidiomycota</taxon>
        <taxon>Agaricomycotina</taxon>
        <taxon>Agaricomycetes</taxon>
        <taxon>Agaricomycetidae</taxon>
        <taxon>Agaricales</taxon>
        <taxon>Pluteineae</taxon>
        <taxon>Amanitaceae</taxon>
        <taxon>Amanita</taxon>
    </lineage>
</organism>
<evidence type="ECO:0000313" key="3">
    <source>
        <dbReference type="Proteomes" id="UP000242287"/>
    </source>
</evidence>
<keyword evidence="3" id="KW-1185">Reference proteome</keyword>
<feature type="compositionally biased region" description="Polar residues" evidence="1">
    <location>
        <begin position="111"/>
        <end position="142"/>
    </location>
</feature>
<protein>
    <submittedName>
        <fullName evidence="2">Uncharacterized protein</fullName>
    </submittedName>
</protein>
<gene>
    <name evidence="2" type="ORF">AMATHDRAFT_6169</name>
</gene>
<dbReference type="EMBL" id="KZ302079">
    <property type="protein sequence ID" value="PFH48044.1"/>
    <property type="molecule type" value="Genomic_DNA"/>
</dbReference>